<protein>
    <submittedName>
        <fullName evidence="8">Putative flippase GtrA</fullName>
    </submittedName>
</protein>
<evidence type="ECO:0000256" key="1">
    <source>
        <dbReference type="ARBA" id="ARBA00004141"/>
    </source>
</evidence>
<evidence type="ECO:0000256" key="6">
    <source>
        <dbReference type="SAM" id="Phobius"/>
    </source>
</evidence>
<dbReference type="InterPro" id="IPR051401">
    <property type="entry name" value="GtrA_CellWall_Glycosyl"/>
</dbReference>
<keyword evidence="3 6" id="KW-0812">Transmembrane</keyword>
<comment type="similarity">
    <text evidence="2">Belongs to the GtrA family.</text>
</comment>
<proteinExistence type="inferred from homology"/>
<comment type="subcellular location">
    <subcellularLocation>
        <location evidence="1">Membrane</location>
        <topology evidence="1">Multi-pass membrane protein</topology>
    </subcellularLocation>
</comment>
<dbReference type="PANTHER" id="PTHR38459:SF1">
    <property type="entry name" value="PROPHAGE BACTOPRENOL-LINKED GLUCOSE TRANSLOCASE HOMOLOG"/>
    <property type="match status" value="1"/>
</dbReference>
<dbReference type="PANTHER" id="PTHR38459">
    <property type="entry name" value="PROPHAGE BACTOPRENOL-LINKED GLUCOSE TRANSLOCASE HOMOLOG"/>
    <property type="match status" value="1"/>
</dbReference>
<name>A0A3N1MA68_9PROT</name>
<feature type="domain" description="GtrA/DPMS transmembrane" evidence="7">
    <location>
        <begin position="13"/>
        <end position="125"/>
    </location>
</feature>
<sequence length="152" mass="15890">MNRTDIRLQFACYLVVGGSAFLVELATFLLLLEAGMAVIAASVASFVVASGANYVLSNVIAFQSGGISRGQEALRFAFVALVGLGLNTGFVWLLLALGAAPVLAKISAVAPVLAWNFLGRRLLVFSARIPEASWRVGNRLAGGGPIDDARVP</sequence>
<evidence type="ECO:0000256" key="5">
    <source>
        <dbReference type="ARBA" id="ARBA00023136"/>
    </source>
</evidence>
<accession>A0A3N1MA68</accession>
<evidence type="ECO:0000256" key="2">
    <source>
        <dbReference type="ARBA" id="ARBA00009399"/>
    </source>
</evidence>
<feature type="transmembrane region" description="Helical" evidence="6">
    <location>
        <begin position="73"/>
        <end position="93"/>
    </location>
</feature>
<evidence type="ECO:0000313" key="8">
    <source>
        <dbReference type="EMBL" id="ROP99944.1"/>
    </source>
</evidence>
<evidence type="ECO:0000256" key="3">
    <source>
        <dbReference type="ARBA" id="ARBA00022692"/>
    </source>
</evidence>
<dbReference type="EMBL" id="RJKX01000013">
    <property type="protein sequence ID" value="ROP99944.1"/>
    <property type="molecule type" value="Genomic_DNA"/>
</dbReference>
<dbReference type="Proteomes" id="UP000278222">
    <property type="component" value="Unassembled WGS sequence"/>
</dbReference>
<keyword evidence="5 6" id="KW-0472">Membrane</keyword>
<dbReference type="InterPro" id="IPR007267">
    <property type="entry name" value="GtrA_DPMS_TM"/>
</dbReference>
<dbReference type="GO" id="GO:0000271">
    <property type="term" value="P:polysaccharide biosynthetic process"/>
    <property type="evidence" value="ECO:0007669"/>
    <property type="project" value="InterPro"/>
</dbReference>
<dbReference type="RefSeq" id="WP_170216412.1">
    <property type="nucleotide sequence ID" value="NZ_AP019700.1"/>
</dbReference>
<keyword evidence="9" id="KW-1185">Reference proteome</keyword>
<feature type="transmembrane region" description="Helical" evidence="6">
    <location>
        <begin position="12"/>
        <end position="32"/>
    </location>
</feature>
<organism evidence="8 9">
    <name type="scientific">Stella humosa</name>
    <dbReference type="NCBI Taxonomy" id="94"/>
    <lineage>
        <taxon>Bacteria</taxon>
        <taxon>Pseudomonadati</taxon>
        <taxon>Pseudomonadota</taxon>
        <taxon>Alphaproteobacteria</taxon>
        <taxon>Rhodospirillales</taxon>
        <taxon>Stellaceae</taxon>
        <taxon>Stella</taxon>
    </lineage>
</organism>
<evidence type="ECO:0000259" key="7">
    <source>
        <dbReference type="Pfam" id="PF04138"/>
    </source>
</evidence>
<feature type="transmembrane region" description="Helical" evidence="6">
    <location>
        <begin position="99"/>
        <end position="118"/>
    </location>
</feature>
<feature type="transmembrane region" description="Helical" evidence="6">
    <location>
        <begin position="38"/>
        <end position="61"/>
    </location>
</feature>
<dbReference type="GO" id="GO:0005886">
    <property type="term" value="C:plasma membrane"/>
    <property type="evidence" value="ECO:0007669"/>
    <property type="project" value="TreeGrafter"/>
</dbReference>
<evidence type="ECO:0000256" key="4">
    <source>
        <dbReference type="ARBA" id="ARBA00022989"/>
    </source>
</evidence>
<dbReference type="Pfam" id="PF04138">
    <property type="entry name" value="GtrA_DPMS_TM"/>
    <property type="match status" value="1"/>
</dbReference>
<comment type="caution">
    <text evidence="8">The sequence shown here is derived from an EMBL/GenBank/DDBJ whole genome shotgun (WGS) entry which is preliminary data.</text>
</comment>
<dbReference type="AlphaFoldDB" id="A0A3N1MA68"/>
<evidence type="ECO:0000313" key="9">
    <source>
        <dbReference type="Proteomes" id="UP000278222"/>
    </source>
</evidence>
<gene>
    <name evidence="8" type="ORF">EDC65_1739</name>
</gene>
<reference evidence="8 9" key="1">
    <citation type="submission" date="2018-11" db="EMBL/GenBank/DDBJ databases">
        <title>Genomic Encyclopedia of Type Strains, Phase IV (KMG-IV): sequencing the most valuable type-strain genomes for metagenomic binning, comparative biology and taxonomic classification.</title>
        <authorList>
            <person name="Goeker M."/>
        </authorList>
    </citation>
    <scope>NUCLEOTIDE SEQUENCE [LARGE SCALE GENOMIC DNA]</scope>
    <source>
        <strain evidence="8 9">DSM 5900</strain>
    </source>
</reference>
<keyword evidence="4 6" id="KW-1133">Transmembrane helix</keyword>